<dbReference type="GO" id="GO:0005524">
    <property type="term" value="F:ATP binding"/>
    <property type="evidence" value="ECO:0007669"/>
    <property type="project" value="InterPro"/>
</dbReference>
<dbReference type="InterPro" id="IPR011009">
    <property type="entry name" value="Kinase-like_dom_sf"/>
</dbReference>
<keyword evidence="6" id="KW-1185">Reference proteome</keyword>
<keyword evidence="5" id="KW-0808">Transferase</keyword>
<dbReference type="SUPFAM" id="SSF48439">
    <property type="entry name" value="Protein prenylyltransferase"/>
    <property type="match status" value="2"/>
</dbReference>
<dbReference type="Gene3D" id="1.10.510.10">
    <property type="entry name" value="Transferase(Phosphotransferase) domain 1"/>
    <property type="match status" value="1"/>
</dbReference>
<dbReference type="GO" id="GO:0004674">
    <property type="term" value="F:protein serine/threonine kinase activity"/>
    <property type="evidence" value="ECO:0007669"/>
    <property type="project" value="UniProtKB-EC"/>
</dbReference>
<dbReference type="PROSITE" id="PS50011">
    <property type="entry name" value="PROTEIN_KINASE_DOM"/>
    <property type="match status" value="1"/>
</dbReference>
<name>A0A9P1P097_9CYAN</name>
<dbReference type="PANTHER" id="PTHR44943:SF8">
    <property type="entry name" value="TPR REPEAT-CONTAINING PROTEIN MJ0263"/>
    <property type="match status" value="1"/>
</dbReference>
<evidence type="ECO:0000256" key="2">
    <source>
        <dbReference type="ARBA" id="ARBA00022803"/>
    </source>
</evidence>
<dbReference type="Proteomes" id="UP000032946">
    <property type="component" value="Chromosome"/>
</dbReference>
<evidence type="ECO:0000256" key="1">
    <source>
        <dbReference type="ARBA" id="ARBA00022737"/>
    </source>
</evidence>
<reference evidence="5 6" key="1">
    <citation type="submission" date="2014-02" db="EMBL/GenBank/DDBJ databases">
        <authorList>
            <person name="Genoscope - CEA"/>
        </authorList>
    </citation>
    <scope>NUCLEOTIDE SEQUENCE [LARGE SCALE GENOMIC DNA]</scope>
    <source>
        <strain evidence="5 6">PCC 8005</strain>
    </source>
</reference>
<evidence type="ECO:0000313" key="6">
    <source>
        <dbReference type="Proteomes" id="UP000032946"/>
    </source>
</evidence>
<feature type="repeat" description="TPR" evidence="3">
    <location>
        <begin position="329"/>
        <end position="362"/>
    </location>
</feature>
<feature type="repeat" description="TPR" evidence="3">
    <location>
        <begin position="522"/>
        <end position="555"/>
    </location>
</feature>
<dbReference type="PANTHER" id="PTHR44943">
    <property type="entry name" value="CELLULOSE SYNTHASE OPERON PROTEIN C"/>
    <property type="match status" value="1"/>
</dbReference>
<dbReference type="PROSITE" id="PS50293">
    <property type="entry name" value="TPR_REGION"/>
    <property type="match status" value="2"/>
</dbReference>
<dbReference type="SMART" id="SM00220">
    <property type="entry name" value="S_TKc"/>
    <property type="match status" value="1"/>
</dbReference>
<dbReference type="InterPro" id="IPR000719">
    <property type="entry name" value="Prot_kinase_dom"/>
</dbReference>
<feature type="repeat" description="TPR" evidence="3">
    <location>
        <begin position="397"/>
        <end position="430"/>
    </location>
</feature>
<protein>
    <submittedName>
        <fullName evidence="5">Ser/thr protein kinase</fullName>
        <ecNumber evidence="5">2.7.11.1</ecNumber>
    </submittedName>
</protein>
<accession>A0A9P1P097</accession>
<proteinExistence type="predicted"/>
<dbReference type="Pfam" id="PF00069">
    <property type="entry name" value="Pkinase"/>
    <property type="match status" value="1"/>
</dbReference>
<feature type="domain" description="Protein kinase" evidence="4">
    <location>
        <begin position="18"/>
        <end position="269"/>
    </location>
</feature>
<keyword evidence="5" id="KW-0418">Kinase</keyword>
<dbReference type="SUPFAM" id="SSF56112">
    <property type="entry name" value="Protein kinase-like (PK-like)"/>
    <property type="match status" value="1"/>
</dbReference>
<dbReference type="EMBL" id="FO818640">
    <property type="protein sequence ID" value="CDM96151.1"/>
    <property type="molecule type" value="Genomic_DNA"/>
</dbReference>
<dbReference type="InterPro" id="IPR019734">
    <property type="entry name" value="TPR_rpt"/>
</dbReference>
<keyword evidence="1" id="KW-0677">Repeat</keyword>
<dbReference type="AlphaFoldDB" id="A0A9P1P097"/>
<keyword evidence="2 3" id="KW-0802">TPR repeat</keyword>
<dbReference type="Pfam" id="PF00515">
    <property type="entry name" value="TPR_1"/>
    <property type="match status" value="2"/>
</dbReference>
<dbReference type="InterPro" id="IPR011990">
    <property type="entry name" value="TPR-like_helical_dom_sf"/>
</dbReference>
<gene>
    <name evidence="5" type="ORF">ARTHRO_40557</name>
</gene>
<dbReference type="Gene3D" id="1.25.40.10">
    <property type="entry name" value="Tetratricopeptide repeat domain"/>
    <property type="match status" value="4"/>
</dbReference>
<dbReference type="Pfam" id="PF13432">
    <property type="entry name" value="TPR_16"/>
    <property type="match status" value="2"/>
</dbReference>
<dbReference type="Gene3D" id="3.30.200.20">
    <property type="entry name" value="Phosphorylase Kinase, domain 1"/>
    <property type="match status" value="1"/>
</dbReference>
<dbReference type="PROSITE" id="PS50231">
    <property type="entry name" value="RICIN_B_LECTIN"/>
    <property type="match status" value="1"/>
</dbReference>
<dbReference type="SMART" id="SM00028">
    <property type="entry name" value="TPR"/>
    <property type="match status" value="11"/>
</dbReference>
<dbReference type="Pfam" id="PF14559">
    <property type="entry name" value="TPR_19"/>
    <property type="match status" value="1"/>
</dbReference>
<organism evidence="5 6">
    <name type="scientific">Limnospira indica PCC 8005</name>
    <dbReference type="NCBI Taxonomy" id="376219"/>
    <lineage>
        <taxon>Bacteria</taxon>
        <taxon>Bacillati</taxon>
        <taxon>Cyanobacteriota</taxon>
        <taxon>Cyanophyceae</taxon>
        <taxon>Oscillatoriophycideae</taxon>
        <taxon>Oscillatoriales</taxon>
        <taxon>Sirenicapillariaceae</taxon>
        <taxon>Limnospira</taxon>
    </lineage>
</organism>
<evidence type="ECO:0000256" key="3">
    <source>
        <dbReference type="PROSITE-ProRule" id="PRU00339"/>
    </source>
</evidence>
<feature type="repeat" description="TPR" evidence="3">
    <location>
        <begin position="658"/>
        <end position="691"/>
    </location>
</feature>
<dbReference type="PROSITE" id="PS50005">
    <property type="entry name" value="TPR"/>
    <property type="match status" value="7"/>
</dbReference>
<feature type="repeat" description="TPR" evidence="3">
    <location>
        <begin position="692"/>
        <end position="725"/>
    </location>
</feature>
<dbReference type="InterPro" id="IPR051685">
    <property type="entry name" value="Ycf3/AcsC/BcsC/TPR_MFPF"/>
</dbReference>
<dbReference type="CDD" id="cd14014">
    <property type="entry name" value="STKc_PknB_like"/>
    <property type="match status" value="1"/>
</dbReference>
<feature type="repeat" description="TPR" evidence="3">
    <location>
        <begin position="624"/>
        <end position="657"/>
    </location>
</feature>
<sequence length="731" mass="83080">MYPFIPMSNLPDFQNQGYHTIRQLGCNPEGGRITYLATHARTNQQVTIKEFRFAFTGASWAGLKAHEREIEMLQQIRHPRIPRYLTSFETPAGFCLVQEYKKAPSLESGQRFTPEQIRQIAISILGILVYLQQHNPPIIHRDIKPANILVDDRLNAYLVDFGFAKVGGKDTATSSIAAGTPGFMPPEELFNRPLTESSDLYSLGATLICLLTGTHPAHIGQLIDDNYCFQFRQLVKGGDRRFLAWLERLVEPSTKRRFKNASQALSALTRTTTSRDVVISQLKPIGALFFMVLVGNMAMQEARDFSNSQEAKFSRPSDGLRVSAPWSEAVKLRRQGQNFLDLQQYDQALAAYNLALDINPNYLQALEGRCSALYHLEQYDQALKSCEAAIAINSQSYQSWHQRGNILNKLGRYREALESYNKSIAIHPNYVHSWNGRCWSLNNLQEFQDALNACDRAMEIDDNSEWVWNNRGYALERLSRHQEALQSYSRALSINPQNTMIARNYQRATERWQKAAISNYTPTELFNQGEISRHKGDYEQALSAYNQALAKNPHYFDAHLYRCRVLRILDRMPEALGSCDRALVINSNSHLAWESRAWVLRGLGRYRDAIQASDRALAINPHAYWSWIEKSVALRNLGEYQQALEAAQKAIAIDPNQLNGWLDTGIALNHLGLYEQALIALNKALNADPKDREVWHQRGLALEGLNRYAEATDAYNQALILDLNSQQPTAN</sequence>
<dbReference type="PROSITE" id="PS00108">
    <property type="entry name" value="PROTEIN_KINASE_ST"/>
    <property type="match status" value="1"/>
</dbReference>
<dbReference type="InterPro" id="IPR008271">
    <property type="entry name" value="Ser/Thr_kinase_AS"/>
</dbReference>
<feature type="repeat" description="TPR" evidence="3">
    <location>
        <begin position="465"/>
        <end position="498"/>
    </location>
</feature>
<dbReference type="EC" id="2.7.11.1" evidence="5"/>
<evidence type="ECO:0000259" key="4">
    <source>
        <dbReference type="PROSITE" id="PS50011"/>
    </source>
</evidence>
<evidence type="ECO:0000313" key="5">
    <source>
        <dbReference type="EMBL" id="CDM96151.1"/>
    </source>
</evidence>